<dbReference type="AlphaFoldDB" id="J9FYR7"/>
<reference evidence="2" key="1">
    <citation type="journal article" date="2012" name="PLoS ONE">
        <title>Gene sets for utilization of primary and secondary nutrition supplies in the distal gut of endangered iberian lynx.</title>
        <authorList>
            <person name="Alcaide M."/>
            <person name="Messina E."/>
            <person name="Richter M."/>
            <person name="Bargiela R."/>
            <person name="Peplies J."/>
            <person name="Huws S.A."/>
            <person name="Newbold C.J."/>
            <person name="Golyshin P.N."/>
            <person name="Simon M.A."/>
            <person name="Lopez G."/>
            <person name="Yakimov M.M."/>
            <person name="Ferrer M."/>
        </authorList>
    </citation>
    <scope>NUCLEOTIDE SEQUENCE</scope>
</reference>
<dbReference type="Pfam" id="PF14869">
    <property type="entry name" value="DUF4488"/>
    <property type="match status" value="1"/>
</dbReference>
<protein>
    <submittedName>
        <fullName evidence="2">TonB</fullName>
    </submittedName>
</protein>
<comment type="caution">
    <text evidence="2">The sequence shown here is derived from an EMBL/GenBank/DDBJ whole genome shotgun (WGS) entry which is preliminary data.</text>
</comment>
<dbReference type="InterPro" id="IPR027991">
    <property type="entry name" value="DUF4488"/>
</dbReference>
<evidence type="ECO:0000259" key="1">
    <source>
        <dbReference type="Pfam" id="PF14869"/>
    </source>
</evidence>
<proteinExistence type="predicted"/>
<accession>J9FYR7</accession>
<dbReference type="Gene3D" id="2.40.128.490">
    <property type="entry name" value="Uncharacterised protein PF14869, DUF4488"/>
    <property type="match status" value="1"/>
</dbReference>
<evidence type="ECO:0000313" key="2">
    <source>
        <dbReference type="EMBL" id="EJX00102.1"/>
    </source>
</evidence>
<sequence>MQTDGSFCTFLIANQSGKSIITNEGTYKVTSDSTVVEHVTGSITDPTLVGKNNRITYQFKDKDEVNVTYRMPGASRDGHETWVRVKLEMPE</sequence>
<gene>
    <name evidence="2" type="ORF">EVA_11796</name>
</gene>
<feature type="domain" description="DUF4488" evidence="1">
    <location>
        <begin position="3"/>
        <end position="87"/>
    </location>
</feature>
<dbReference type="EMBL" id="AMCI01003533">
    <property type="protein sequence ID" value="EJX00102.1"/>
    <property type="molecule type" value="Genomic_DNA"/>
</dbReference>
<organism evidence="2">
    <name type="scientific">gut metagenome</name>
    <dbReference type="NCBI Taxonomy" id="749906"/>
    <lineage>
        <taxon>unclassified sequences</taxon>
        <taxon>metagenomes</taxon>
        <taxon>organismal metagenomes</taxon>
    </lineage>
</organism>
<name>J9FYR7_9ZZZZ</name>